<dbReference type="PANTHER" id="PTHR33448:SF3">
    <property type="entry name" value="OS09G0370000 PROTEIN"/>
    <property type="match status" value="1"/>
</dbReference>
<name>A0A9Q0GQJ6_9MAGN</name>
<sequence>MRRREGKGAPPTDLLVCFPSRAHLSFMPKAICSPARPSETSKRHHHHNSFSRSSNNRGGQASPLLWSKTKPVGAEIAEPTSPKVTCAGQIKVRQKPSSCKNWQSVMEDIERRHNHRKHKKRPTWLESLGFKEDVMHFLTCLRSIRFDLRCFGSFHESDITSDDEEEAEEYEDVQENQVGIEDIDDSGSSRTVFSKWFMVLQENQSNRFSKEEKFGERRDGRDGSGHEGSEVAPSAPPSNALLLMRCRSAPAKSWLEEKEEEEEEEEEASKNIKLASEEEKRKKSLVLMSYGPDFFKVSPDIAKETWVVGGMRDPFSRSRSWKR</sequence>
<feature type="region of interest" description="Disordered" evidence="1">
    <location>
        <begin position="34"/>
        <end position="65"/>
    </location>
</feature>
<proteinExistence type="predicted"/>
<protein>
    <submittedName>
        <fullName evidence="2">Uncharacterized protein</fullName>
    </submittedName>
</protein>
<gene>
    <name evidence="2" type="ORF">NE237_027645</name>
</gene>
<feature type="compositionally biased region" description="Basic and acidic residues" evidence="1">
    <location>
        <begin position="208"/>
        <end position="229"/>
    </location>
</feature>
<dbReference type="AlphaFoldDB" id="A0A9Q0GQJ6"/>
<accession>A0A9Q0GQJ6</accession>
<feature type="region of interest" description="Disordered" evidence="1">
    <location>
        <begin position="208"/>
        <end position="240"/>
    </location>
</feature>
<evidence type="ECO:0000313" key="3">
    <source>
        <dbReference type="Proteomes" id="UP001141806"/>
    </source>
</evidence>
<evidence type="ECO:0000313" key="2">
    <source>
        <dbReference type="EMBL" id="KAJ4950813.1"/>
    </source>
</evidence>
<dbReference type="Proteomes" id="UP001141806">
    <property type="component" value="Unassembled WGS sequence"/>
</dbReference>
<dbReference type="OrthoDB" id="1919674at2759"/>
<dbReference type="EMBL" id="JAMYWD010000012">
    <property type="protein sequence ID" value="KAJ4950813.1"/>
    <property type="molecule type" value="Genomic_DNA"/>
</dbReference>
<feature type="compositionally biased region" description="Acidic residues" evidence="1">
    <location>
        <begin position="257"/>
        <end position="267"/>
    </location>
</feature>
<feature type="compositionally biased region" description="Acidic residues" evidence="1">
    <location>
        <begin position="160"/>
        <end position="174"/>
    </location>
</feature>
<dbReference type="PANTHER" id="PTHR33448">
    <property type="entry name" value="CHLOROPLAST PROTEIN HCF243-RELATED"/>
    <property type="match status" value="1"/>
</dbReference>
<reference evidence="2" key="1">
    <citation type="journal article" date="2023" name="Plant J.">
        <title>The genome of the king protea, Protea cynaroides.</title>
        <authorList>
            <person name="Chang J."/>
            <person name="Duong T.A."/>
            <person name="Schoeman C."/>
            <person name="Ma X."/>
            <person name="Roodt D."/>
            <person name="Barker N."/>
            <person name="Li Z."/>
            <person name="Van de Peer Y."/>
            <person name="Mizrachi E."/>
        </authorList>
    </citation>
    <scope>NUCLEOTIDE SEQUENCE</scope>
    <source>
        <tissue evidence="2">Young leaves</tissue>
    </source>
</reference>
<comment type="caution">
    <text evidence="2">The sequence shown here is derived from an EMBL/GenBank/DDBJ whole genome shotgun (WGS) entry which is preliminary data.</text>
</comment>
<organism evidence="2 3">
    <name type="scientific">Protea cynaroides</name>
    <dbReference type="NCBI Taxonomy" id="273540"/>
    <lineage>
        <taxon>Eukaryota</taxon>
        <taxon>Viridiplantae</taxon>
        <taxon>Streptophyta</taxon>
        <taxon>Embryophyta</taxon>
        <taxon>Tracheophyta</taxon>
        <taxon>Spermatophyta</taxon>
        <taxon>Magnoliopsida</taxon>
        <taxon>Proteales</taxon>
        <taxon>Proteaceae</taxon>
        <taxon>Protea</taxon>
    </lineage>
</organism>
<keyword evidence="3" id="KW-1185">Reference proteome</keyword>
<evidence type="ECO:0000256" key="1">
    <source>
        <dbReference type="SAM" id="MobiDB-lite"/>
    </source>
</evidence>
<feature type="region of interest" description="Disordered" evidence="1">
    <location>
        <begin position="160"/>
        <end position="186"/>
    </location>
</feature>
<feature type="region of interest" description="Disordered" evidence="1">
    <location>
        <begin position="254"/>
        <end position="275"/>
    </location>
</feature>